<dbReference type="InterPro" id="IPR001633">
    <property type="entry name" value="EAL_dom"/>
</dbReference>
<dbReference type="SUPFAM" id="SSF141868">
    <property type="entry name" value="EAL domain-like"/>
    <property type="match status" value="1"/>
</dbReference>
<accession>A0ABT8ZZI8</accession>
<name>A0ABT8ZZI8_9SPHN</name>
<dbReference type="InterPro" id="IPR000160">
    <property type="entry name" value="GGDEF_dom"/>
</dbReference>
<dbReference type="SMART" id="SM01080">
    <property type="entry name" value="CHASE2"/>
    <property type="match status" value="1"/>
</dbReference>
<organism evidence="3 4">
    <name type="scientific">Sphingomonas immobilis</name>
    <dbReference type="NCBI Taxonomy" id="3063997"/>
    <lineage>
        <taxon>Bacteria</taxon>
        <taxon>Pseudomonadati</taxon>
        <taxon>Pseudomonadota</taxon>
        <taxon>Alphaproteobacteria</taxon>
        <taxon>Sphingomonadales</taxon>
        <taxon>Sphingomonadaceae</taxon>
        <taxon>Sphingomonas</taxon>
    </lineage>
</organism>
<dbReference type="EMBL" id="JAUQSZ010000003">
    <property type="protein sequence ID" value="MDO7841867.1"/>
    <property type="molecule type" value="Genomic_DNA"/>
</dbReference>
<feature type="transmembrane region" description="Helical" evidence="1">
    <location>
        <begin position="310"/>
        <end position="330"/>
    </location>
</feature>
<dbReference type="CDD" id="cd01948">
    <property type="entry name" value="EAL"/>
    <property type="match status" value="1"/>
</dbReference>
<dbReference type="InterPro" id="IPR050706">
    <property type="entry name" value="Cyclic-di-GMP_PDE-like"/>
</dbReference>
<dbReference type="Proteomes" id="UP001176468">
    <property type="component" value="Unassembled WGS sequence"/>
</dbReference>
<keyword evidence="4" id="KW-1185">Reference proteome</keyword>
<dbReference type="SMART" id="SM00052">
    <property type="entry name" value="EAL"/>
    <property type="match status" value="1"/>
</dbReference>
<dbReference type="InterPro" id="IPR043128">
    <property type="entry name" value="Rev_trsase/Diguanyl_cyclase"/>
</dbReference>
<dbReference type="InterPro" id="IPR029787">
    <property type="entry name" value="Nucleotide_cyclase"/>
</dbReference>
<feature type="transmembrane region" description="Helical" evidence="1">
    <location>
        <begin position="21"/>
        <end position="42"/>
    </location>
</feature>
<dbReference type="SUPFAM" id="SSF55073">
    <property type="entry name" value="Nucleotide cyclase"/>
    <property type="match status" value="1"/>
</dbReference>
<dbReference type="InterPro" id="IPR035919">
    <property type="entry name" value="EAL_sf"/>
</dbReference>
<sequence>MRSRTASFAAALSIWVRKARWAVVAFVALLCGVGVDISGYGVGFEQQLHSARDAIRMRPASGHFVLVQIDPRSLAKLNRWPWPRGYHAQAIEMLERAGADGIAFDVDFSSRSDPAGDRKLAKAIATAKVPILLPTFRQFSAQTGGGTYENLPIPALREKALLAAVNIDADEDGMVRRYPFGVTTANTPRPSIGAMLAASAGRSDTDFAIDGAIDPATIPSISFVDLVEGRIPAGALRGKTALIGATAIELGDRYPVPRYGVIPGPTIQLLAAETLTDGSSPVDRGMMLPLLGAVAVLAFCARLGRRGKGLAISGAALSLLLVPLALEAMHLGTVDITPALCALFVGTILALTLSFYSSFQHARTVDQATGLQNRRGFEDALKSAPPRAVIAMRIESYRDTAGVLGQERAAELIQRIVDRVDPTGNGAICRLEESVLAWASQDDDAAACVEQVEGIIALLRSPLEVAGRKIELRSAFGLADVGTMSPSKLVDRAILAADQAGELGKEWQLYDDEIDRQLDWRLSLASELNEALAAGDIWVAYQPKMAIASGQVTAAEALVRWQHPQRGAILPDAFIPALEASGRILDLTLFVLGRAVADAASWAAAGTPINVAVNVSALLATDVKFLTAVRAMVADGSIDPSLLTLEVTESATMADPQRAITALEQLAALGIGLSIDDYGTGQSTLTYLKRLPAKEIKIDKSFVLGLADNRSDQVMVRSTIELAHELGYKVVAEGVETQSILDVLTAAGCDYAQGWHIGRPIRASDFEMKFCARLAA</sequence>
<evidence type="ECO:0000256" key="1">
    <source>
        <dbReference type="SAM" id="Phobius"/>
    </source>
</evidence>
<keyword evidence="1" id="KW-0812">Transmembrane</keyword>
<dbReference type="InterPro" id="IPR007890">
    <property type="entry name" value="CHASE2"/>
</dbReference>
<dbReference type="SMART" id="SM00267">
    <property type="entry name" value="GGDEF"/>
    <property type="match status" value="1"/>
</dbReference>
<dbReference type="Gene3D" id="3.20.20.450">
    <property type="entry name" value="EAL domain"/>
    <property type="match status" value="1"/>
</dbReference>
<dbReference type="PROSITE" id="PS50883">
    <property type="entry name" value="EAL"/>
    <property type="match status" value="1"/>
</dbReference>
<keyword evidence="1" id="KW-0472">Membrane</keyword>
<dbReference type="Pfam" id="PF05226">
    <property type="entry name" value="CHASE2"/>
    <property type="match status" value="1"/>
</dbReference>
<feature type="transmembrane region" description="Helical" evidence="1">
    <location>
        <begin position="286"/>
        <end position="303"/>
    </location>
</feature>
<dbReference type="PANTHER" id="PTHR33121:SF70">
    <property type="entry name" value="SIGNALING PROTEIN YKOW"/>
    <property type="match status" value="1"/>
</dbReference>
<dbReference type="Pfam" id="PF00563">
    <property type="entry name" value="EAL"/>
    <property type="match status" value="1"/>
</dbReference>
<gene>
    <name evidence="3" type="ORF">Q5H94_05985</name>
</gene>
<feature type="domain" description="EAL" evidence="2">
    <location>
        <begin position="521"/>
        <end position="774"/>
    </location>
</feature>
<dbReference type="Gene3D" id="3.30.70.270">
    <property type="match status" value="1"/>
</dbReference>
<evidence type="ECO:0000313" key="4">
    <source>
        <dbReference type="Proteomes" id="UP001176468"/>
    </source>
</evidence>
<keyword evidence="1" id="KW-1133">Transmembrane helix</keyword>
<proteinExistence type="predicted"/>
<dbReference type="PANTHER" id="PTHR33121">
    <property type="entry name" value="CYCLIC DI-GMP PHOSPHODIESTERASE PDEF"/>
    <property type="match status" value="1"/>
</dbReference>
<feature type="transmembrane region" description="Helical" evidence="1">
    <location>
        <begin position="336"/>
        <end position="356"/>
    </location>
</feature>
<protein>
    <submittedName>
        <fullName evidence="3">EAL domain-containing protein</fullName>
    </submittedName>
</protein>
<evidence type="ECO:0000259" key="2">
    <source>
        <dbReference type="PROSITE" id="PS50883"/>
    </source>
</evidence>
<evidence type="ECO:0000313" key="3">
    <source>
        <dbReference type="EMBL" id="MDO7841867.1"/>
    </source>
</evidence>
<reference evidence="3" key="1">
    <citation type="submission" date="2023-07" db="EMBL/GenBank/DDBJ databases">
        <authorList>
            <person name="Kim M.K."/>
        </authorList>
    </citation>
    <scope>NUCLEOTIDE SEQUENCE</scope>
    <source>
        <strain evidence="3">CA1-15</strain>
    </source>
</reference>
<comment type="caution">
    <text evidence="3">The sequence shown here is derived from an EMBL/GenBank/DDBJ whole genome shotgun (WGS) entry which is preliminary data.</text>
</comment>